<dbReference type="Gene3D" id="1.10.510.10">
    <property type="entry name" value="Transferase(Phosphotransferase) domain 1"/>
    <property type="match status" value="1"/>
</dbReference>
<dbReference type="Proteomes" id="UP001140502">
    <property type="component" value="Unassembled WGS sequence"/>
</dbReference>
<name>A0A9W8TF94_9HYPO</name>
<accession>A0A9W8TF94</accession>
<dbReference type="InterPro" id="IPR000719">
    <property type="entry name" value="Prot_kinase_dom"/>
</dbReference>
<gene>
    <name evidence="2" type="ORF">N0V84_010674</name>
</gene>
<proteinExistence type="predicted"/>
<feature type="domain" description="Protein kinase" evidence="1">
    <location>
        <begin position="123"/>
        <end position="436"/>
    </location>
</feature>
<evidence type="ECO:0000313" key="3">
    <source>
        <dbReference type="Proteomes" id="UP001140502"/>
    </source>
</evidence>
<comment type="caution">
    <text evidence="2">The sequence shown here is derived from an EMBL/GenBank/DDBJ whole genome shotgun (WGS) entry which is preliminary data.</text>
</comment>
<organism evidence="2 3">
    <name type="scientific">Fusarium piperis</name>
    <dbReference type="NCBI Taxonomy" id="1435070"/>
    <lineage>
        <taxon>Eukaryota</taxon>
        <taxon>Fungi</taxon>
        <taxon>Dikarya</taxon>
        <taxon>Ascomycota</taxon>
        <taxon>Pezizomycotina</taxon>
        <taxon>Sordariomycetes</taxon>
        <taxon>Hypocreomycetidae</taxon>
        <taxon>Hypocreales</taxon>
        <taxon>Nectriaceae</taxon>
        <taxon>Fusarium</taxon>
        <taxon>Fusarium solani species complex</taxon>
    </lineage>
</organism>
<dbReference type="EMBL" id="JAPEUR010000350">
    <property type="protein sequence ID" value="KAJ4310976.1"/>
    <property type="molecule type" value="Genomic_DNA"/>
</dbReference>
<keyword evidence="3" id="KW-1185">Reference proteome</keyword>
<dbReference type="AlphaFoldDB" id="A0A9W8TF94"/>
<evidence type="ECO:0000259" key="1">
    <source>
        <dbReference type="PROSITE" id="PS50011"/>
    </source>
</evidence>
<evidence type="ECO:0000313" key="2">
    <source>
        <dbReference type="EMBL" id="KAJ4310976.1"/>
    </source>
</evidence>
<dbReference type="GO" id="GO:0005524">
    <property type="term" value="F:ATP binding"/>
    <property type="evidence" value="ECO:0007669"/>
    <property type="project" value="InterPro"/>
</dbReference>
<dbReference type="SMART" id="SM00220">
    <property type="entry name" value="S_TKc"/>
    <property type="match status" value="1"/>
</dbReference>
<dbReference type="PROSITE" id="PS50011">
    <property type="entry name" value="PROTEIN_KINASE_DOM"/>
    <property type="match status" value="1"/>
</dbReference>
<dbReference type="SUPFAM" id="SSF56112">
    <property type="entry name" value="Protein kinase-like (PK-like)"/>
    <property type="match status" value="1"/>
</dbReference>
<dbReference type="GO" id="GO:0004672">
    <property type="term" value="F:protein kinase activity"/>
    <property type="evidence" value="ECO:0007669"/>
    <property type="project" value="InterPro"/>
</dbReference>
<protein>
    <recommendedName>
        <fullName evidence="1">Protein kinase domain-containing protein</fullName>
    </recommendedName>
</protein>
<sequence length="445" mass="50577">METHAEFEPEWVWVDDEGTNVYAQGYGRDLTVIFSFSADKHNPPTSLANRVCAKYEGLETDDPSTTFPTTKDLHAAIWGSIRHIWPHCVSHPDLRTKLDAVVGVDIGRTPAGAGQPVDFASLIRYQQLGGRGCTTRVRLPIGDYFVFKGVDFRAALQYSDDEGDKIIRNLIGNWRREYNTLQQLPPHPNIMPPPTMPVTIQWPDRSAQQVFCGGLFPFYPGGDAASRIEHSNKEGVRIPLHLKAHWCANMATAVFYTHRVAKTYHMDIKPGNFVADASDDLILCDWEQHDAPATTLAPEADGTWDVEEDPPALQAGRPRLRYTRYSGAPRRNVDEDVLGDAPWHTWNVFPNWSSEHPWALELAEVFSLGRSMWMLLRQPENDFEDIEHPDELIPDWDESEDIPTTWKQMVDRCMSRDPNERPDLSELVEFWSNEWSAQKAANGNN</sequence>
<reference evidence="2" key="1">
    <citation type="submission" date="2022-10" db="EMBL/GenBank/DDBJ databases">
        <title>Tapping the CABI collections for fungal endophytes: first genome assemblies for Collariella, Neodidymelliopsis, Ascochyta clinopodiicola, Didymella pomorum, Didymosphaeria variabile, Neocosmospora piperis and Neocucurbitaria cava.</title>
        <authorList>
            <person name="Hill R."/>
        </authorList>
    </citation>
    <scope>NUCLEOTIDE SEQUENCE</scope>
    <source>
        <strain evidence="2">IMI 366586</strain>
    </source>
</reference>
<dbReference type="OrthoDB" id="4062651at2759"/>
<dbReference type="InterPro" id="IPR011009">
    <property type="entry name" value="Kinase-like_dom_sf"/>
</dbReference>